<keyword evidence="3" id="KW-1185">Reference proteome</keyword>
<sequence length="163" mass="18181">MKQAIQIPEAGASRFDFAITVSIIAVLTYLLLLSLHRIQSQAEQAALEADLNSMRWGLRELWAHRNVKGQALANSEIANANPLQLLNERPENYSGEFPETPPDARSVWYFDTKAKRLVYVFGDGRQVRYRVAGTSGLKWAPQGSMGGIDLVQDDQAEHVIDAK</sequence>
<keyword evidence="1" id="KW-0472">Membrane</keyword>
<proteinExistence type="predicted"/>
<keyword evidence="1" id="KW-1133">Transmembrane helix</keyword>
<accession>A0ABY3CA94</accession>
<dbReference type="Proteomes" id="UP000733744">
    <property type="component" value="Unassembled WGS sequence"/>
</dbReference>
<comment type="caution">
    <text evidence="2">The sequence shown here is derived from an EMBL/GenBank/DDBJ whole genome shotgun (WGS) entry which is preliminary data.</text>
</comment>
<keyword evidence="1" id="KW-0812">Transmembrane</keyword>
<protein>
    <submittedName>
        <fullName evidence="2">Uncharacterized protein</fullName>
    </submittedName>
</protein>
<evidence type="ECO:0000313" key="2">
    <source>
        <dbReference type="EMBL" id="TRW94323.1"/>
    </source>
</evidence>
<dbReference type="EMBL" id="RYFG02000099">
    <property type="protein sequence ID" value="TRW94323.1"/>
    <property type="molecule type" value="Genomic_DNA"/>
</dbReference>
<evidence type="ECO:0000256" key="1">
    <source>
        <dbReference type="SAM" id="Phobius"/>
    </source>
</evidence>
<evidence type="ECO:0000313" key="3">
    <source>
        <dbReference type="Proteomes" id="UP000733744"/>
    </source>
</evidence>
<dbReference type="RefSeq" id="WP_127029223.1">
    <property type="nucleotide sequence ID" value="NZ_RYFG02000099.1"/>
</dbReference>
<reference evidence="2 3" key="1">
    <citation type="journal article" date="2019" name="Antonie Van Leeuwenhoek">
        <title>Description of 'Ca. Methylobacter oryzae' KRF1, a novel species from the environmentally important Methylobacter clade 2.</title>
        <authorList>
            <person name="Khatri K."/>
            <person name="Mohite J.A."/>
            <person name="Pandit P.S."/>
            <person name="Bahulikar R."/>
            <person name="Rahalkar M.C."/>
        </authorList>
    </citation>
    <scope>NUCLEOTIDE SEQUENCE [LARGE SCALE GENOMIC DNA]</scope>
    <source>
        <strain evidence="2 3">KRF1</strain>
    </source>
</reference>
<gene>
    <name evidence="2" type="ORF">EKO24_012030</name>
</gene>
<name>A0ABY3CA94_9GAMM</name>
<organism evidence="2 3">
    <name type="scientific">Candidatus Methylobacter oryzae</name>
    <dbReference type="NCBI Taxonomy" id="2497749"/>
    <lineage>
        <taxon>Bacteria</taxon>
        <taxon>Pseudomonadati</taxon>
        <taxon>Pseudomonadota</taxon>
        <taxon>Gammaproteobacteria</taxon>
        <taxon>Methylococcales</taxon>
        <taxon>Methylococcaceae</taxon>
        <taxon>Methylobacter</taxon>
    </lineage>
</organism>
<feature type="transmembrane region" description="Helical" evidence="1">
    <location>
        <begin position="17"/>
        <end position="35"/>
    </location>
</feature>